<proteinExistence type="predicted"/>
<evidence type="ECO:0000313" key="3">
    <source>
        <dbReference type="EMBL" id="CAL60867.1"/>
    </source>
</evidence>
<sequence>MARLGSIIHTIDGTEYSNINTQNSKVNMRHSNKIVHPILIALCTTVAMFVSTGVIAHESNEIVKPNFEQTIPNLPGKSLIAVEVEYPPGTASLPHNHAKSAFIYAYVVSGAIESKVNDGDVRVYRAGESWSEPPGANHSVSRNASKTKAAKLLAIFVVDSNDKELTTPAK</sequence>
<keyword evidence="1" id="KW-1133">Transmembrane helix</keyword>
<dbReference type="AlphaFoldDB" id="A4G2Y0"/>
<dbReference type="Pfam" id="PF07883">
    <property type="entry name" value="Cupin_2"/>
    <property type="match status" value="1"/>
</dbReference>
<dbReference type="Gene3D" id="2.60.120.10">
    <property type="entry name" value="Jelly Rolls"/>
    <property type="match status" value="1"/>
</dbReference>
<evidence type="ECO:0000256" key="1">
    <source>
        <dbReference type="SAM" id="Phobius"/>
    </source>
</evidence>
<organism evidence="3 4">
    <name type="scientific">Herminiimonas arsenicoxydans</name>
    <dbReference type="NCBI Taxonomy" id="204773"/>
    <lineage>
        <taxon>Bacteria</taxon>
        <taxon>Pseudomonadati</taxon>
        <taxon>Pseudomonadota</taxon>
        <taxon>Betaproteobacteria</taxon>
        <taxon>Burkholderiales</taxon>
        <taxon>Oxalobacteraceae</taxon>
        <taxon>Herminiimonas</taxon>
    </lineage>
</organism>
<dbReference type="PANTHER" id="PTHR38599">
    <property type="entry name" value="CUPIN DOMAIN PROTEIN (AFU_ORTHOLOGUE AFUA_3G13620)"/>
    <property type="match status" value="1"/>
</dbReference>
<accession>A4G2Y0</accession>
<dbReference type="KEGG" id="har:HEAR0673"/>
<dbReference type="PANTHER" id="PTHR38599:SF1">
    <property type="entry name" value="CUPIN DOMAIN PROTEIN (AFU_ORTHOLOGUE AFUA_3G13620)"/>
    <property type="match status" value="1"/>
</dbReference>
<gene>
    <name evidence="3" type="ordered locus">HEAR0673</name>
</gene>
<dbReference type="InterPro" id="IPR011051">
    <property type="entry name" value="RmlC_Cupin_sf"/>
</dbReference>
<keyword evidence="1" id="KW-0472">Membrane</keyword>
<keyword evidence="4" id="KW-1185">Reference proteome</keyword>
<dbReference type="SUPFAM" id="SSF51182">
    <property type="entry name" value="RmlC-like cupins"/>
    <property type="match status" value="1"/>
</dbReference>
<dbReference type="HOGENOM" id="CLU_120069_1_1_4"/>
<dbReference type="InterPro" id="IPR014710">
    <property type="entry name" value="RmlC-like_jellyroll"/>
</dbReference>
<dbReference type="STRING" id="204773.HEAR0673"/>
<feature type="domain" description="Cupin type-2" evidence="2">
    <location>
        <begin position="83"/>
        <end position="156"/>
    </location>
</feature>
<keyword evidence="1" id="KW-0812">Transmembrane</keyword>
<feature type="transmembrane region" description="Helical" evidence="1">
    <location>
        <begin position="34"/>
        <end position="56"/>
    </location>
</feature>
<reference evidence="3 4" key="1">
    <citation type="journal article" date="2007" name="PLoS Genet.">
        <title>A tale of two oxidation states: bacterial colonization of arsenic-rich environments.</title>
        <authorList>
            <person name="Muller D."/>
            <person name="Medigue C."/>
            <person name="Koechler S."/>
            <person name="Barbe V."/>
            <person name="Barakat M."/>
            <person name="Talla E."/>
            <person name="Bonnefoy V."/>
            <person name="Krin E."/>
            <person name="Arsene-Ploetze F."/>
            <person name="Carapito C."/>
            <person name="Chandler M."/>
            <person name="Cournoyer B."/>
            <person name="Cruveiller S."/>
            <person name="Dossat C."/>
            <person name="Duval S."/>
            <person name="Heymann M."/>
            <person name="Leize E."/>
            <person name="Lieutaud A."/>
            <person name="Lievremont D."/>
            <person name="Makita Y."/>
            <person name="Mangenot S."/>
            <person name="Nitschke W."/>
            <person name="Ortet P."/>
            <person name="Perdrial N."/>
            <person name="Schoepp B."/>
            <person name="Siguier N."/>
            <person name="Simeonova D.D."/>
            <person name="Rouy Z."/>
            <person name="Segurens B."/>
            <person name="Turlin E."/>
            <person name="Vallenet D."/>
            <person name="Van Dorsselaer A."/>
            <person name="Weiss S."/>
            <person name="Weissenbach J."/>
            <person name="Lett M.C."/>
            <person name="Danchin A."/>
            <person name="Bertin P.N."/>
        </authorList>
    </citation>
    <scope>NUCLEOTIDE SEQUENCE [LARGE SCALE GENOMIC DNA]</scope>
    <source>
        <strain evidence="4">ULPAs1</strain>
    </source>
</reference>
<dbReference type="CDD" id="cd02234">
    <property type="entry name" value="cupin_BLR7677-like"/>
    <property type="match status" value="1"/>
</dbReference>
<evidence type="ECO:0000259" key="2">
    <source>
        <dbReference type="Pfam" id="PF07883"/>
    </source>
</evidence>
<dbReference type="eggNOG" id="COG1917">
    <property type="taxonomic scope" value="Bacteria"/>
</dbReference>
<protein>
    <recommendedName>
        <fullName evidence="2">Cupin type-2 domain-containing protein</fullName>
    </recommendedName>
</protein>
<dbReference type="EMBL" id="CU207211">
    <property type="protein sequence ID" value="CAL60867.1"/>
    <property type="molecule type" value="Genomic_DNA"/>
</dbReference>
<evidence type="ECO:0000313" key="4">
    <source>
        <dbReference type="Proteomes" id="UP000006697"/>
    </source>
</evidence>
<name>A4G2Y0_HERAR</name>
<dbReference type="Proteomes" id="UP000006697">
    <property type="component" value="Chromosome"/>
</dbReference>
<dbReference type="InterPro" id="IPR013096">
    <property type="entry name" value="Cupin_2"/>
</dbReference>